<feature type="region of interest" description="Disordered" evidence="1">
    <location>
        <begin position="230"/>
        <end position="373"/>
    </location>
</feature>
<protein>
    <submittedName>
        <fullName evidence="2">Thioredoxin</fullName>
    </submittedName>
</protein>
<name>A0A8J8TMR4_9EURY</name>
<feature type="region of interest" description="Disordered" evidence="1">
    <location>
        <begin position="32"/>
        <end position="56"/>
    </location>
</feature>
<dbReference type="Proteomes" id="UP000766904">
    <property type="component" value="Unassembled WGS sequence"/>
</dbReference>
<keyword evidence="3" id="KW-1185">Reference proteome</keyword>
<evidence type="ECO:0000313" key="2">
    <source>
        <dbReference type="EMBL" id="TYL35871.1"/>
    </source>
</evidence>
<reference evidence="2" key="1">
    <citation type="submission" date="2017-11" db="EMBL/GenBank/DDBJ databases">
        <authorList>
            <person name="Kajale S.C."/>
            <person name="Sharma A."/>
        </authorList>
    </citation>
    <scope>NUCLEOTIDE SEQUENCE</scope>
    <source>
        <strain evidence="2">LS1_42</strain>
    </source>
</reference>
<dbReference type="InterPro" id="IPR006311">
    <property type="entry name" value="TAT_signal"/>
</dbReference>
<dbReference type="InterPro" id="IPR036249">
    <property type="entry name" value="Thioredoxin-like_sf"/>
</dbReference>
<comment type="caution">
    <text evidence="2">The sequence shown here is derived from an EMBL/GenBank/DDBJ whole genome shotgun (WGS) entry which is preliminary data.</text>
</comment>
<dbReference type="Gene3D" id="3.40.30.10">
    <property type="entry name" value="Glutaredoxin"/>
    <property type="match status" value="1"/>
</dbReference>
<accession>A0A8J8TMR4</accession>
<dbReference type="SUPFAM" id="SSF52833">
    <property type="entry name" value="Thioredoxin-like"/>
    <property type="match status" value="1"/>
</dbReference>
<gene>
    <name evidence="2" type="ORF">CV102_25530</name>
</gene>
<sequence>MRQKQQTTRRSVLTATGALSLLGIAGISSASSSSTLANAPVPDDADARTYPTMGTDSDAPTATVYGNFKCPITQDFVFGNLEAIIEEFVVTGRLNLEFYNLTYDPGTTSSYFISDSDPRIASIGLAVWDEDPNSYWQFHHDTFVDAPSGYVDYDELASRVRSSDVSNVDALVDRAEDGAYDGEVEQIAATAAADGISYTPQMEFAGETVAPHHDTQSILNWIEARLEDAPAEPAEAEEPEDEDPAEPETESEEPEENVEEEEKEESDDAEDEETEESDTEAVDEQPDGESSESSADPDADQEPEDEGDQPDDESEAGDVDSEPDSEAESKDEESDDETDEESADATTDSDDTAEQSEESATITGKTEVDDCPF</sequence>
<dbReference type="PROSITE" id="PS51318">
    <property type="entry name" value="TAT"/>
    <property type="match status" value="1"/>
</dbReference>
<feature type="compositionally biased region" description="Acidic residues" evidence="1">
    <location>
        <begin position="234"/>
        <end position="357"/>
    </location>
</feature>
<evidence type="ECO:0000313" key="3">
    <source>
        <dbReference type="Proteomes" id="UP000766904"/>
    </source>
</evidence>
<proteinExistence type="predicted"/>
<organism evidence="2 3">
    <name type="scientific">Natronococcus pandeyae</name>
    <dbReference type="NCBI Taxonomy" id="2055836"/>
    <lineage>
        <taxon>Archaea</taxon>
        <taxon>Methanobacteriati</taxon>
        <taxon>Methanobacteriota</taxon>
        <taxon>Stenosarchaea group</taxon>
        <taxon>Halobacteria</taxon>
        <taxon>Halobacteriales</taxon>
        <taxon>Natrialbaceae</taxon>
        <taxon>Natronococcus</taxon>
    </lineage>
</organism>
<dbReference type="AlphaFoldDB" id="A0A8J8TMR4"/>
<evidence type="ECO:0000256" key="1">
    <source>
        <dbReference type="SAM" id="MobiDB-lite"/>
    </source>
</evidence>
<dbReference type="EMBL" id="PHNJ01000029">
    <property type="protein sequence ID" value="TYL35871.1"/>
    <property type="molecule type" value="Genomic_DNA"/>
</dbReference>